<accession>A0AA41Q4M4</accession>
<dbReference type="RefSeq" id="WP_235056120.1">
    <property type="nucleotide sequence ID" value="NZ_JAKFHA010000024.1"/>
</dbReference>
<dbReference type="AlphaFoldDB" id="A0AA41Q4M4"/>
<gene>
    <name evidence="1" type="ORF">LZ495_30210</name>
</gene>
<dbReference type="InterPro" id="IPR045423">
    <property type="entry name" value="DUF6510"/>
</dbReference>
<comment type="caution">
    <text evidence="1">The sequence shown here is derived from an EMBL/GenBank/DDBJ whole genome shotgun (WGS) entry which is preliminary data.</text>
</comment>
<proteinExistence type="predicted"/>
<sequence length="91" mass="9237">MPLPTFRDGNVLAGPLSGVFAADVTAAWLRCPDCGCEAPVAALCVYDAGPGAVARCAGCDRVALRVARQGDTVWVDFGGGGALRFTVPDGP</sequence>
<organism evidence="1 2">
    <name type="scientific">Yinghuangia soli</name>
    <dbReference type="NCBI Taxonomy" id="2908204"/>
    <lineage>
        <taxon>Bacteria</taxon>
        <taxon>Bacillati</taxon>
        <taxon>Actinomycetota</taxon>
        <taxon>Actinomycetes</taxon>
        <taxon>Kitasatosporales</taxon>
        <taxon>Streptomycetaceae</taxon>
        <taxon>Yinghuangia</taxon>
    </lineage>
</organism>
<reference evidence="1" key="1">
    <citation type="submission" date="2022-01" db="EMBL/GenBank/DDBJ databases">
        <title>Genome-Based Taxonomic Classification of the Phylum Actinobacteria.</title>
        <authorList>
            <person name="Gao Y."/>
        </authorList>
    </citation>
    <scope>NUCLEOTIDE SEQUENCE</scope>
    <source>
        <strain evidence="1">KLBMP 8922</strain>
    </source>
</reference>
<evidence type="ECO:0000313" key="2">
    <source>
        <dbReference type="Proteomes" id="UP001165378"/>
    </source>
</evidence>
<dbReference type="Pfam" id="PF20120">
    <property type="entry name" value="DUF6510"/>
    <property type="match status" value="1"/>
</dbReference>
<evidence type="ECO:0000313" key="1">
    <source>
        <dbReference type="EMBL" id="MCF2531468.1"/>
    </source>
</evidence>
<dbReference type="EMBL" id="JAKFHA010000024">
    <property type="protein sequence ID" value="MCF2531468.1"/>
    <property type="molecule type" value="Genomic_DNA"/>
</dbReference>
<name>A0AA41Q4M4_9ACTN</name>
<dbReference type="Proteomes" id="UP001165378">
    <property type="component" value="Unassembled WGS sequence"/>
</dbReference>
<keyword evidence="2" id="KW-1185">Reference proteome</keyword>
<protein>
    <submittedName>
        <fullName evidence="1">DUF6510 family protein</fullName>
    </submittedName>
</protein>